<evidence type="ECO:0000256" key="1">
    <source>
        <dbReference type="SAM" id="MobiDB-lite"/>
    </source>
</evidence>
<feature type="signal peptide" evidence="3">
    <location>
        <begin position="1"/>
        <end position="21"/>
    </location>
</feature>
<dbReference type="GeneID" id="103270174"/>
<dbReference type="KEGG" id="csyr:103270174"/>
<dbReference type="STRING" id="1868482.ENSTSYP00000017805"/>
<dbReference type="GO" id="GO:0000902">
    <property type="term" value="P:cell morphogenesis"/>
    <property type="evidence" value="ECO:0007669"/>
    <property type="project" value="InterPro"/>
</dbReference>
<evidence type="ECO:0000313" key="5">
    <source>
        <dbReference type="RefSeq" id="XP_008065913.2"/>
    </source>
</evidence>
<keyword evidence="2" id="KW-0812">Transmembrane</keyword>
<dbReference type="PANTHER" id="PTHR15452:SF5">
    <property type="entry name" value="LEUKOCYTE-SPECIFIC TRANSCRIPT 1 PROTEIN"/>
    <property type="match status" value="1"/>
</dbReference>
<name>A0A1U7UAZ8_CARSF</name>
<dbReference type="CTD" id="7940"/>
<organism evidence="4 5">
    <name type="scientific">Carlito syrichta</name>
    <name type="common">Philippine tarsier</name>
    <name type="synonym">Tarsius syrichta</name>
    <dbReference type="NCBI Taxonomy" id="1868482"/>
    <lineage>
        <taxon>Eukaryota</taxon>
        <taxon>Metazoa</taxon>
        <taxon>Chordata</taxon>
        <taxon>Craniata</taxon>
        <taxon>Vertebrata</taxon>
        <taxon>Euteleostomi</taxon>
        <taxon>Mammalia</taxon>
        <taxon>Eutheria</taxon>
        <taxon>Euarchontoglires</taxon>
        <taxon>Primates</taxon>
        <taxon>Haplorrhini</taxon>
        <taxon>Tarsiiformes</taxon>
        <taxon>Tarsiidae</taxon>
        <taxon>Carlito</taxon>
    </lineage>
</organism>
<dbReference type="Pfam" id="PF05083">
    <property type="entry name" value="LST1"/>
    <property type="match status" value="1"/>
</dbReference>
<evidence type="ECO:0000256" key="2">
    <source>
        <dbReference type="SAM" id="Phobius"/>
    </source>
</evidence>
<accession>A0A1U7UAZ8</accession>
<keyword evidence="2" id="KW-1133">Transmembrane helix</keyword>
<feature type="transmembrane region" description="Helical" evidence="2">
    <location>
        <begin position="61"/>
        <end position="81"/>
    </location>
</feature>
<dbReference type="GO" id="GO:0016358">
    <property type="term" value="P:dendrite development"/>
    <property type="evidence" value="ECO:0007669"/>
    <property type="project" value="TreeGrafter"/>
</dbReference>
<protein>
    <submittedName>
        <fullName evidence="5">Leukocyte-specific transcript 1 protein</fullName>
    </submittedName>
</protein>
<reference evidence="5" key="1">
    <citation type="submission" date="2025-08" db="UniProtKB">
        <authorList>
            <consortium name="RefSeq"/>
        </authorList>
    </citation>
    <scope>IDENTIFICATION</scope>
</reference>
<dbReference type="GO" id="GO:0016020">
    <property type="term" value="C:membrane"/>
    <property type="evidence" value="ECO:0007669"/>
    <property type="project" value="InterPro"/>
</dbReference>
<feature type="chain" id="PRO_5018290104" evidence="3">
    <location>
        <begin position="22"/>
        <end position="143"/>
    </location>
</feature>
<sequence length="143" mass="15556">MRSACADLVWLPLTLLLVSQPSPLLHIAAELQPGSSGQPGVCPPCRPQALGVHPYVYGSLGLVGLLLLLAVLILSTCLCRLHRRVKRLERSWGSLGTGKGEAREEQELHYASLQRLPVPSSEGPELQDRNEEDYASIAKNKPT</sequence>
<keyword evidence="3" id="KW-0732">Signal</keyword>
<keyword evidence="4" id="KW-1185">Reference proteome</keyword>
<evidence type="ECO:0000313" key="4">
    <source>
        <dbReference type="Proteomes" id="UP000189704"/>
    </source>
</evidence>
<dbReference type="OrthoDB" id="9717492at2759"/>
<gene>
    <name evidence="5" type="primary">LST1</name>
</gene>
<dbReference type="PANTHER" id="PTHR15452">
    <property type="entry name" value="LEUKOCYTE-SPECIFIC TRANSCRIPT 1 PROTEIN"/>
    <property type="match status" value="1"/>
</dbReference>
<dbReference type="InterPro" id="IPR007775">
    <property type="entry name" value="Leukocyte-sp_tscrpt_1_LST1"/>
</dbReference>
<keyword evidence="2" id="KW-0472">Membrane</keyword>
<dbReference type="AlphaFoldDB" id="A0A1U7UAZ8"/>
<proteinExistence type="predicted"/>
<dbReference type="GO" id="GO:0006955">
    <property type="term" value="P:immune response"/>
    <property type="evidence" value="ECO:0007669"/>
    <property type="project" value="InterPro"/>
</dbReference>
<feature type="region of interest" description="Disordered" evidence="1">
    <location>
        <begin position="113"/>
        <end position="143"/>
    </location>
</feature>
<dbReference type="RefSeq" id="XP_008065913.2">
    <property type="nucleotide sequence ID" value="XM_008067722.2"/>
</dbReference>
<dbReference type="Proteomes" id="UP000189704">
    <property type="component" value="Unplaced"/>
</dbReference>
<evidence type="ECO:0000256" key="3">
    <source>
        <dbReference type="SAM" id="SignalP"/>
    </source>
</evidence>